<sequence length="114" mass="12816">MLLRLAKPTIHDMFERRQRERTTLGNYALGRSVVESLAWAASSNLDNPGLRAELRRRNPELNLTHYQIAVQAIADLTDDNGYIAIGEAPFGKMESLIDSGQAVCFRKYPTLDPL</sequence>
<name>A0A0G0KXV9_9BACT</name>
<gene>
    <name evidence="1" type="ORF">US62_C0016G0010</name>
</gene>
<organism evidence="1 2">
    <name type="scientific">Candidatus Woesebacteria bacterium GW2011_GWA1_37_8</name>
    <dbReference type="NCBI Taxonomy" id="1618546"/>
    <lineage>
        <taxon>Bacteria</taxon>
        <taxon>Candidatus Woeseibacteriota</taxon>
    </lineage>
</organism>
<protein>
    <submittedName>
        <fullName evidence="1">Uncharacterized protein</fullName>
    </submittedName>
</protein>
<reference evidence="1 2" key="1">
    <citation type="journal article" date="2015" name="Nature">
        <title>rRNA introns, odd ribosomes, and small enigmatic genomes across a large radiation of phyla.</title>
        <authorList>
            <person name="Brown C.T."/>
            <person name="Hug L.A."/>
            <person name="Thomas B.C."/>
            <person name="Sharon I."/>
            <person name="Castelle C.J."/>
            <person name="Singh A."/>
            <person name="Wilkins M.J."/>
            <person name="Williams K.H."/>
            <person name="Banfield J.F."/>
        </authorList>
    </citation>
    <scope>NUCLEOTIDE SEQUENCE [LARGE SCALE GENOMIC DNA]</scope>
</reference>
<accession>A0A0G0KXV9</accession>
<dbReference type="EMBL" id="LBTR01000016">
    <property type="protein sequence ID" value="KKQ45401.1"/>
    <property type="molecule type" value="Genomic_DNA"/>
</dbReference>
<dbReference type="Proteomes" id="UP000034603">
    <property type="component" value="Unassembled WGS sequence"/>
</dbReference>
<proteinExistence type="predicted"/>
<evidence type="ECO:0000313" key="2">
    <source>
        <dbReference type="Proteomes" id="UP000034603"/>
    </source>
</evidence>
<comment type="caution">
    <text evidence="1">The sequence shown here is derived from an EMBL/GenBank/DDBJ whole genome shotgun (WGS) entry which is preliminary data.</text>
</comment>
<evidence type="ECO:0000313" key="1">
    <source>
        <dbReference type="EMBL" id="KKQ45401.1"/>
    </source>
</evidence>
<dbReference type="AlphaFoldDB" id="A0A0G0KXV9"/>